<dbReference type="InterPro" id="IPR013517">
    <property type="entry name" value="FG-GAP"/>
</dbReference>
<protein>
    <submittedName>
        <fullName evidence="3">FG-GAP-like repeat-containing protein</fullName>
    </submittedName>
</protein>
<evidence type="ECO:0000313" key="3">
    <source>
        <dbReference type="EMBL" id="MFD2512505.1"/>
    </source>
</evidence>
<keyword evidence="1 2" id="KW-0732">Signal</keyword>
<dbReference type="Gene3D" id="2.130.10.130">
    <property type="entry name" value="Integrin alpha, N-terminal"/>
    <property type="match status" value="2"/>
</dbReference>
<dbReference type="RefSeq" id="WP_377502658.1">
    <property type="nucleotide sequence ID" value="NZ_JBHULU010000002.1"/>
</dbReference>
<dbReference type="Proteomes" id="UP001597544">
    <property type="component" value="Unassembled WGS sequence"/>
</dbReference>
<dbReference type="Pfam" id="PF13517">
    <property type="entry name" value="FG-GAP_3"/>
    <property type="match status" value="2"/>
</dbReference>
<dbReference type="PANTHER" id="PTHR46580:SF2">
    <property type="entry name" value="MAM DOMAIN-CONTAINING PROTEIN"/>
    <property type="match status" value="1"/>
</dbReference>
<proteinExistence type="predicted"/>
<evidence type="ECO:0000256" key="2">
    <source>
        <dbReference type="SAM" id="SignalP"/>
    </source>
</evidence>
<feature type="signal peptide" evidence="2">
    <location>
        <begin position="1"/>
        <end position="19"/>
    </location>
</feature>
<comment type="caution">
    <text evidence="3">The sequence shown here is derived from an EMBL/GenBank/DDBJ whole genome shotgun (WGS) entry which is preliminary data.</text>
</comment>
<gene>
    <name evidence="3" type="ORF">ACFSRY_01390</name>
</gene>
<dbReference type="EMBL" id="JBHULU010000002">
    <property type="protein sequence ID" value="MFD2512505.1"/>
    <property type="molecule type" value="Genomic_DNA"/>
</dbReference>
<evidence type="ECO:0000313" key="4">
    <source>
        <dbReference type="Proteomes" id="UP001597544"/>
    </source>
</evidence>
<dbReference type="SUPFAM" id="SSF69318">
    <property type="entry name" value="Integrin alpha N-terminal domain"/>
    <property type="match status" value="2"/>
</dbReference>
<dbReference type="Pfam" id="PF13585">
    <property type="entry name" value="CHU_C"/>
    <property type="match status" value="1"/>
</dbReference>
<feature type="chain" id="PRO_5045379836" evidence="2">
    <location>
        <begin position="20"/>
        <end position="599"/>
    </location>
</feature>
<evidence type="ECO:0000256" key="1">
    <source>
        <dbReference type="ARBA" id="ARBA00022729"/>
    </source>
</evidence>
<organism evidence="3 4">
    <name type="scientific">Pontibacter locisalis</name>
    <dbReference type="NCBI Taxonomy" id="1719035"/>
    <lineage>
        <taxon>Bacteria</taxon>
        <taxon>Pseudomonadati</taxon>
        <taxon>Bacteroidota</taxon>
        <taxon>Cytophagia</taxon>
        <taxon>Cytophagales</taxon>
        <taxon>Hymenobacteraceae</taxon>
        <taxon>Pontibacter</taxon>
    </lineage>
</organism>
<sequence>MKTLVLLSFLLFLPQVLLAQTITESADLLLGVRHSAAKWADFDGDGDVDLIISGGDSLDRPTTRLYENIRGRLVHKETSLPALDFAALDWGDFDGDGDLDLLVSGTTATMTDLEYFLTRIYRNDGGTFTHYEAGLPSLISGDVRWVDYDGDGDLDVYLSGIYAAAGTYEYAKIYRNDAGRFSDIKTKILNTHQGQGDWGDYDNDGDPDLVITGFHHNTYVLMLFRNDGGVFRQMEVPAFIPVVNSSAKWGDYDNDGDLDLVVTGGDQLPLMNRDRAKVRLYENQPCGFVRHQIDDLGGFGEVAWGDYDNDGDLDILASGDCAPCRDLVASVTRIYGNQEGEFISAGLGFVQLHNGSVAWADYDNDGDLDFVVTGVRRSDSSFLARLYINNLNSAAFESNTPPAPPSGLLAQVQEGAVTLTWEAGSDKETGTKALTYNVFVKDGAGNFLLSPMADTETGYRQVVLGGNVGQALKHELRLPKGYYYWGVQTVDGAFAGSRFTEGGAFEVAGAPLAENAAPPNIITPNGDGLNDRFVISTGTDAVSLKVYNRWGNLVFSAEEYRNGWSANGLPNGIYFYQVNKRDECSNETVSLRGWVEVIR</sequence>
<dbReference type="InterPro" id="IPR026444">
    <property type="entry name" value="Secre_tail"/>
</dbReference>
<name>A0ABW5IGI0_9BACT</name>
<dbReference type="InterPro" id="IPR028994">
    <property type="entry name" value="Integrin_alpha_N"/>
</dbReference>
<keyword evidence="4" id="KW-1185">Reference proteome</keyword>
<accession>A0ABW5IGI0</accession>
<reference evidence="4" key="1">
    <citation type="journal article" date="2019" name="Int. J. Syst. Evol. Microbiol.">
        <title>The Global Catalogue of Microorganisms (GCM) 10K type strain sequencing project: providing services to taxonomists for standard genome sequencing and annotation.</title>
        <authorList>
            <consortium name="The Broad Institute Genomics Platform"/>
            <consortium name="The Broad Institute Genome Sequencing Center for Infectious Disease"/>
            <person name="Wu L."/>
            <person name="Ma J."/>
        </authorList>
    </citation>
    <scope>NUCLEOTIDE SEQUENCE [LARGE SCALE GENOMIC DNA]</scope>
    <source>
        <strain evidence="4">KCTC 42498</strain>
    </source>
</reference>
<dbReference type="NCBIfam" id="TIGR04183">
    <property type="entry name" value="Por_Secre_tail"/>
    <property type="match status" value="1"/>
</dbReference>
<dbReference type="PANTHER" id="PTHR46580">
    <property type="entry name" value="SENSOR KINASE-RELATED"/>
    <property type="match status" value="1"/>
</dbReference>